<proteinExistence type="inferred from homology"/>
<dbReference type="Pfam" id="PF03065">
    <property type="entry name" value="Glyco_hydro_57"/>
    <property type="match status" value="1"/>
</dbReference>
<dbReference type="InterPro" id="IPR021923">
    <property type="entry name" value="DUF3536"/>
</dbReference>
<name>A0A347ZR95_9CHLR</name>
<evidence type="ECO:0000256" key="2">
    <source>
        <dbReference type="ARBA" id="ARBA00023277"/>
    </source>
</evidence>
<protein>
    <submittedName>
        <fullName evidence="5">Glycosyl hydrolase family 57</fullName>
    </submittedName>
</protein>
<dbReference type="InterPro" id="IPR027291">
    <property type="entry name" value="Glyco_hydro_38_N_sf"/>
</dbReference>
<evidence type="ECO:0000313" key="5">
    <source>
        <dbReference type="EMBL" id="REG11620.1"/>
    </source>
</evidence>
<organism evidence="5 6">
    <name type="scientific">Pelolinea submarina</name>
    <dbReference type="NCBI Taxonomy" id="913107"/>
    <lineage>
        <taxon>Bacteria</taxon>
        <taxon>Bacillati</taxon>
        <taxon>Chloroflexota</taxon>
        <taxon>Anaerolineae</taxon>
        <taxon>Anaerolineales</taxon>
        <taxon>Anaerolineaceae</taxon>
        <taxon>Pelolinea</taxon>
    </lineage>
</organism>
<dbReference type="Gene3D" id="3.20.110.10">
    <property type="entry name" value="Glycoside hydrolase 38, N terminal domain"/>
    <property type="match status" value="2"/>
</dbReference>
<dbReference type="InterPro" id="IPR004300">
    <property type="entry name" value="Glyco_hydro_57_N"/>
</dbReference>
<dbReference type="InterPro" id="IPR052046">
    <property type="entry name" value="GH57_Enzymes"/>
</dbReference>
<dbReference type="OrthoDB" id="9757977at2"/>
<comment type="similarity">
    <text evidence="1 3">Belongs to the glycosyl hydrolase 57 family.</text>
</comment>
<evidence type="ECO:0000313" key="6">
    <source>
        <dbReference type="Proteomes" id="UP000256388"/>
    </source>
</evidence>
<dbReference type="Pfam" id="PF12055">
    <property type="entry name" value="DUF3536"/>
    <property type="match status" value="1"/>
</dbReference>
<dbReference type="GO" id="GO:0005975">
    <property type="term" value="P:carbohydrate metabolic process"/>
    <property type="evidence" value="ECO:0007669"/>
    <property type="project" value="InterPro"/>
</dbReference>
<keyword evidence="5" id="KW-0378">Hydrolase</keyword>
<accession>A0A347ZR95</accession>
<dbReference type="PANTHER" id="PTHR36306:SF3">
    <property type="entry name" value="GLYCOSIDE HYDROLASE FAMILY 57"/>
    <property type="match status" value="1"/>
</dbReference>
<comment type="caution">
    <text evidence="5">The sequence shown here is derived from an EMBL/GenBank/DDBJ whole genome shotgun (WGS) entry which is preliminary data.</text>
</comment>
<keyword evidence="2 3" id="KW-0119">Carbohydrate metabolism</keyword>
<keyword evidence="6" id="KW-1185">Reference proteome</keyword>
<evidence type="ECO:0000256" key="1">
    <source>
        <dbReference type="ARBA" id="ARBA00006821"/>
    </source>
</evidence>
<reference evidence="5 6" key="1">
    <citation type="submission" date="2018-08" db="EMBL/GenBank/DDBJ databases">
        <title>Genomic Encyclopedia of Type Strains, Phase IV (KMG-IV): sequencing the most valuable type-strain genomes for metagenomic binning, comparative biology and taxonomic classification.</title>
        <authorList>
            <person name="Goeker M."/>
        </authorList>
    </citation>
    <scope>NUCLEOTIDE SEQUENCE [LARGE SCALE GENOMIC DNA]</scope>
    <source>
        <strain evidence="5 6">DSM 23923</strain>
    </source>
</reference>
<dbReference type="SUPFAM" id="SSF88713">
    <property type="entry name" value="Glycoside hydrolase/deacetylase"/>
    <property type="match status" value="1"/>
</dbReference>
<evidence type="ECO:0000256" key="3">
    <source>
        <dbReference type="RuleBase" id="RU361196"/>
    </source>
</evidence>
<dbReference type="PANTHER" id="PTHR36306">
    <property type="entry name" value="ALPHA-AMYLASE-RELATED-RELATED"/>
    <property type="match status" value="1"/>
</dbReference>
<evidence type="ECO:0000259" key="4">
    <source>
        <dbReference type="Pfam" id="PF03065"/>
    </source>
</evidence>
<dbReference type="AlphaFoldDB" id="A0A347ZR95"/>
<feature type="domain" description="Glycoside hydrolase family 57 N-terminal" evidence="4">
    <location>
        <begin position="56"/>
        <end position="266"/>
    </location>
</feature>
<sequence>MPEKHFCVHGHFYQPPRVDPFTGEIPQEYGAEPYPNWTEKIYHSCYLPNANAGNFEKISFNIGSTLTHWMEREHPETLQAIIQQENAVTARLGISNGMAQPYYHIIMPLSNRRDKTTLVRWGLHDFQRMFGHLPQGMWLPETAMDLETLDVLAEEGMQFTILAPWQAKRPDLDFTRPYRIALPSGRSMGVFFYNSFLSGEISFNPVATENADRFVHDWLQPQMAFIQRDGPQFYLAASDGELYGHHQPYRDMFLAHLLDGAVESQGILRSYPAGWLRDHPLDQTAEVLENTSWSCHHGIERWRDVCGDAPDATWKKPLREFLSGLCEAVDQVFVELSDGLLEDPWQARDDYAQVITDKVNPNEFVRAHAKKDLSIEETNMLKNLLAAENERLRMLSSDAWFFYDLDRIEPLNALKYAAHATYLTRLASGKDVSEALLPIISRAQSKASGLHGDMAFLSYLSRFQLNY</sequence>
<gene>
    <name evidence="5" type="ORF">DFR64_1512</name>
</gene>
<dbReference type="InterPro" id="IPR011330">
    <property type="entry name" value="Glyco_hydro/deAcase_b/a-brl"/>
</dbReference>
<dbReference type="EMBL" id="QUMS01000001">
    <property type="protein sequence ID" value="REG11620.1"/>
    <property type="molecule type" value="Genomic_DNA"/>
</dbReference>
<dbReference type="GO" id="GO:0016787">
    <property type="term" value="F:hydrolase activity"/>
    <property type="evidence" value="ECO:0007669"/>
    <property type="project" value="UniProtKB-KW"/>
</dbReference>
<dbReference type="Proteomes" id="UP000256388">
    <property type="component" value="Unassembled WGS sequence"/>
</dbReference>
<dbReference type="RefSeq" id="WP_116224742.1">
    <property type="nucleotide sequence ID" value="NZ_AP018437.1"/>
</dbReference>